<reference evidence="3 4" key="1">
    <citation type="journal article" date="2010" name="Proc. Natl. Acad. Sci. U.S.A.">
        <title>Nitrosopumilus maritimus genome reveals unique mechanisms for nitrification and autotrophy in globally distributed marine crenarchaea.</title>
        <authorList>
            <person name="Walker C.B."/>
            <person name="de la Torre J.R."/>
            <person name="Klotz M.G."/>
            <person name="Urakawa H."/>
            <person name="Pinel N."/>
            <person name="Arp D.J."/>
            <person name="Brochier-Armanet C."/>
            <person name="Chain P.S."/>
            <person name="Chan P.P."/>
            <person name="Gollabgir A."/>
            <person name="Hemp J."/>
            <person name="Hugler M."/>
            <person name="Karr E.A."/>
            <person name="Konneke M."/>
            <person name="Shin M."/>
            <person name="Lawton T.J."/>
            <person name="Lowe T."/>
            <person name="Martens-Habbena W."/>
            <person name="Sayavedra-Soto L.A."/>
            <person name="Lang D."/>
            <person name="Sievert S.M."/>
            <person name="Rosenzweig A.C."/>
            <person name="Manning G."/>
            <person name="Stahl D.A."/>
        </authorList>
    </citation>
    <scope>NUCLEOTIDE SEQUENCE [LARGE SCALE GENOMIC DNA]</scope>
    <source>
        <strain evidence="3 4">SCM1</strain>
    </source>
</reference>
<feature type="transmembrane region" description="Helical" evidence="1">
    <location>
        <begin position="36"/>
        <end position="56"/>
    </location>
</feature>
<accession>A9A2J9</accession>
<feature type="transmembrane region" description="Helical" evidence="1">
    <location>
        <begin position="62"/>
        <end position="83"/>
    </location>
</feature>
<feature type="domain" description="Mechanosensitive ion channel MscS" evidence="2">
    <location>
        <begin position="86"/>
        <end position="142"/>
    </location>
</feature>
<dbReference type="InterPro" id="IPR010920">
    <property type="entry name" value="LSM_dom_sf"/>
</dbReference>
<dbReference type="Pfam" id="PF00924">
    <property type="entry name" value="MS_channel_2nd"/>
    <property type="match status" value="1"/>
</dbReference>
<dbReference type="RefSeq" id="WP_012215725.1">
    <property type="nucleotide sequence ID" value="NC_010085.1"/>
</dbReference>
<keyword evidence="1" id="KW-1133">Transmembrane helix</keyword>
<keyword evidence="4" id="KW-1185">Reference proteome</keyword>
<gene>
    <name evidence="3" type="ordered locus">Nmar_1342</name>
</gene>
<dbReference type="SUPFAM" id="SSF50182">
    <property type="entry name" value="Sm-like ribonucleoproteins"/>
    <property type="match status" value="1"/>
</dbReference>
<proteinExistence type="predicted"/>
<keyword evidence="1" id="KW-0472">Membrane</keyword>
<evidence type="ECO:0000256" key="1">
    <source>
        <dbReference type="SAM" id="Phobius"/>
    </source>
</evidence>
<feature type="transmembrane region" description="Helical" evidence="1">
    <location>
        <begin position="6"/>
        <end position="24"/>
    </location>
</feature>
<dbReference type="GO" id="GO:0016020">
    <property type="term" value="C:membrane"/>
    <property type="evidence" value="ECO:0007669"/>
    <property type="project" value="InterPro"/>
</dbReference>
<dbReference type="HOGENOM" id="CLU_138947_0_0_2"/>
<dbReference type="AlphaFoldDB" id="A9A2J9"/>
<sequence length="165" mass="18317">MALEIHAIISILVTVVAIASAKLVDFYKFKKLEGSYKALVVIILLIVIAEGIYLSINFDLLTYALETVTSLSAILIFAAFVYLNKLQNAASGISIALSTNIHVGSKIEIENRKGTILKLGLTKTIIEIDEDKKRIWIPNKKFDEVLVSISRKEQKPSTINLENKN</sequence>
<evidence type="ECO:0000313" key="3">
    <source>
        <dbReference type="EMBL" id="ABX13238.1"/>
    </source>
</evidence>
<dbReference type="InParanoid" id="A9A2J9"/>
<evidence type="ECO:0000259" key="2">
    <source>
        <dbReference type="Pfam" id="PF00924"/>
    </source>
</evidence>
<dbReference type="GeneID" id="5774524"/>
<keyword evidence="1" id="KW-0812">Transmembrane</keyword>
<dbReference type="OrthoDB" id="383314at2157"/>
<protein>
    <recommendedName>
        <fullName evidence="2">Mechanosensitive ion channel MscS domain-containing protein</fullName>
    </recommendedName>
</protein>
<dbReference type="KEGG" id="nmr:Nmar_1342"/>
<dbReference type="InterPro" id="IPR006685">
    <property type="entry name" value="MscS_channel_2nd"/>
</dbReference>
<dbReference type="EMBL" id="CP000866">
    <property type="protein sequence ID" value="ABX13238.1"/>
    <property type="molecule type" value="Genomic_DNA"/>
</dbReference>
<dbReference type="EnsemblBacteria" id="ABX13238">
    <property type="protein sequence ID" value="ABX13238"/>
    <property type="gene ID" value="Nmar_1342"/>
</dbReference>
<name>A9A2J9_NITMS</name>
<evidence type="ECO:0000313" key="4">
    <source>
        <dbReference type="Proteomes" id="UP000000792"/>
    </source>
</evidence>
<dbReference type="Proteomes" id="UP000000792">
    <property type="component" value="Chromosome"/>
</dbReference>
<dbReference type="STRING" id="436308.Nmar_1342"/>
<dbReference type="eggNOG" id="arCOG01568">
    <property type="taxonomic scope" value="Archaea"/>
</dbReference>
<dbReference type="GO" id="GO:0055085">
    <property type="term" value="P:transmembrane transport"/>
    <property type="evidence" value="ECO:0007669"/>
    <property type="project" value="InterPro"/>
</dbReference>
<organism evidence="3 4">
    <name type="scientific">Nitrosopumilus maritimus (strain SCM1)</name>
    <dbReference type="NCBI Taxonomy" id="436308"/>
    <lineage>
        <taxon>Archaea</taxon>
        <taxon>Nitrososphaerota</taxon>
        <taxon>Nitrososphaeria</taxon>
        <taxon>Nitrosopumilales</taxon>
        <taxon>Nitrosopumilaceae</taxon>
        <taxon>Nitrosopumilus</taxon>
    </lineage>
</organism>